<keyword evidence="6" id="KW-0720">Serine protease</keyword>
<comment type="caution">
    <text evidence="11">The sequence shown here is derived from an EMBL/GenBank/DDBJ whole genome shotgun (WGS) entry which is preliminary data.</text>
</comment>
<dbReference type="InterPro" id="IPR045051">
    <property type="entry name" value="SBT"/>
</dbReference>
<feature type="domain" description="PA" evidence="8">
    <location>
        <begin position="157"/>
        <end position="229"/>
    </location>
</feature>
<dbReference type="InterPro" id="IPR003137">
    <property type="entry name" value="PA_domain"/>
</dbReference>
<dbReference type="EMBL" id="CAWUPB010000893">
    <property type="protein sequence ID" value="CAK7328295.1"/>
    <property type="molecule type" value="Genomic_DNA"/>
</dbReference>
<evidence type="ECO:0000256" key="4">
    <source>
        <dbReference type="ARBA" id="ARBA00022729"/>
    </source>
</evidence>
<dbReference type="GO" id="GO:0006508">
    <property type="term" value="P:proteolysis"/>
    <property type="evidence" value="ECO:0007669"/>
    <property type="project" value="UniProtKB-KW"/>
</dbReference>
<feature type="domain" description="Subtilisin-like protease fibronectin type-III" evidence="10">
    <location>
        <begin position="412"/>
        <end position="452"/>
    </location>
</feature>
<dbReference type="PANTHER" id="PTHR10795">
    <property type="entry name" value="PROPROTEIN CONVERTASE SUBTILISIN/KEXIN"/>
    <property type="match status" value="1"/>
</dbReference>
<dbReference type="InterPro" id="IPR010259">
    <property type="entry name" value="S8pro/Inhibitor_I9"/>
</dbReference>
<dbReference type="CDD" id="cd02120">
    <property type="entry name" value="PA_subtilisin_like"/>
    <property type="match status" value="1"/>
</dbReference>
<evidence type="ECO:0000256" key="2">
    <source>
        <dbReference type="ARBA" id="ARBA00011073"/>
    </source>
</evidence>
<evidence type="ECO:0000256" key="6">
    <source>
        <dbReference type="ARBA" id="ARBA00022825"/>
    </source>
</evidence>
<dbReference type="InterPro" id="IPR000209">
    <property type="entry name" value="Peptidase_S8/S53_dom"/>
</dbReference>
<reference evidence="11 12" key="1">
    <citation type="submission" date="2024-01" db="EMBL/GenBank/DDBJ databases">
        <authorList>
            <person name="Waweru B."/>
        </authorList>
    </citation>
    <scope>NUCLEOTIDE SEQUENCE [LARGE SCALE GENOMIC DNA]</scope>
</reference>
<comment type="similarity">
    <text evidence="2">Belongs to the peptidase S8 family.</text>
</comment>
<evidence type="ECO:0000259" key="8">
    <source>
        <dbReference type="Pfam" id="PF02225"/>
    </source>
</evidence>
<evidence type="ECO:0000259" key="7">
    <source>
        <dbReference type="Pfam" id="PF00082"/>
    </source>
</evidence>
<keyword evidence="4" id="KW-0732">Signal</keyword>
<dbReference type="Proteomes" id="UP001314170">
    <property type="component" value="Unassembled WGS sequence"/>
</dbReference>
<sequence>MTSYLKEFKFNSFERSCHDQQQLAELVLYPFLDLSYVVYLGRHSHTSEPSTSDLDRVTDSHHELLGSCIQSKEKAKEAIFYSYTRYINGFAAILEDEAAAEISKASKSYISFSKPNEQITRNKFGLSFNANTQPAGKFYPLINSVDAKAANVSSHQAKFCSTGSLDPEKVIGKVVYCTRNEPLNIVEKSFVVAQAGGVGVVLANQLITHQISPQAHVVPTSFVSAVDGLSMLSYIYSSKSPVAYISGATEVGTVAFDSSPGPNSITPEILKPDITAPGMHILAAFTEASGPTDLPGDRRRVPFNIMYGSSMACPNVSGIAGLLRTIHPDWSPAAINNARQPIANASLLEANPLNYDAGHVWPSRAMEPGLVYDLTTKDYVNFLCFIGYNSIEVSLFIGEQYACQSHNNSLLDFNYPSITVPDISGKITLSRTLKNVGTPSLYRVHIDAPKGIS</sequence>
<organism evidence="11 12">
    <name type="scientific">Dovyalis caffra</name>
    <dbReference type="NCBI Taxonomy" id="77055"/>
    <lineage>
        <taxon>Eukaryota</taxon>
        <taxon>Viridiplantae</taxon>
        <taxon>Streptophyta</taxon>
        <taxon>Embryophyta</taxon>
        <taxon>Tracheophyta</taxon>
        <taxon>Spermatophyta</taxon>
        <taxon>Magnoliopsida</taxon>
        <taxon>eudicotyledons</taxon>
        <taxon>Gunneridae</taxon>
        <taxon>Pentapetalae</taxon>
        <taxon>rosids</taxon>
        <taxon>fabids</taxon>
        <taxon>Malpighiales</taxon>
        <taxon>Salicaceae</taxon>
        <taxon>Flacourtieae</taxon>
        <taxon>Dovyalis</taxon>
    </lineage>
</organism>
<keyword evidence="5" id="KW-0378">Hydrolase</keyword>
<dbReference type="Gene3D" id="3.50.30.30">
    <property type="match status" value="1"/>
</dbReference>
<evidence type="ECO:0000313" key="11">
    <source>
        <dbReference type="EMBL" id="CAK7328295.1"/>
    </source>
</evidence>
<dbReference type="GO" id="GO:0005576">
    <property type="term" value="C:extracellular region"/>
    <property type="evidence" value="ECO:0007669"/>
    <property type="project" value="UniProtKB-SubCell"/>
</dbReference>
<evidence type="ECO:0000256" key="1">
    <source>
        <dbReference type="ARBA" id="ARBA00004613"/>
    </source>
</evidence>
<dbReference type="Pfam" id="PF17766">
    <property type="entry name" value="fn3_6"/>
    <property type="match status" value="1"/>
</dbReference>
<dbReference type="SUPFAM" id="SSF52743">
    <property type="entry name" value="Subtilisin-like"/>
    <property type="match status" value="1"/>
</dbReference>
<feature type="domain" description="Peptidase S8/S53" evidence="7">
    <location>
        <begin position="246"/>
        <end position="336"/>
    </location>
</feature>
<name>A0AAV1R5P2_9ROSI</name>
<dbReference type="Pfam" id="PF00082">
    <property type="entry name" value="Peptidase_S8"/>
    <property type="match status" value="1"/>
</dbReference>
<evidence type="ECO:0000313" key="12">
    <source>
        <dbReference type="Proteomes" id="UP001314170"/>
    </source>
</evidence>
<dbReference type="AlphaFoldDB" id="A0AAV1R5P2"/>
<dbReference type="GO" id="GO:0009610">
    <property type="term" value="P:response to symbiotic fungus"/>
    <property type="evidence" value="ECO:0007669"/>
    <property type="project" value="UniProtKB-ARBA"/>
</dbReference>
<dbReference type="FunFam" id="3.30.70.80:FF:000002">
    <property type="entry name" value="Subtilisin-like protease SBT5.3"/>
    <property type="match status" value="1"/>
</dbReference>
<evidence type="ECO:0000259" key="10">
    <source>
        <dbReference type="Pfam" id="PF17766"/>
    </source>
</evidence>
<protein>
    <submittedName>
        <fullName evidence="11">Uncharacterized protein</fullName>
    </submittedName>
</protein>
<dbReference type="GO" id="GO:0004252">
    <property type="term" value="F:serine-type endopeptidase activity"/>
    <property type="evidence" value="ECO:0007669"/>
    <property type="project" value="InterPro"/>
</dbReference>
<feature type="domain" description="Inhibitor I9" evidence="9">
    <location>
        <begin position="35"/>
        <end position="104"/>
    </location>
</feature>
<accession>A0AAV1R5P2</accession>
<dbReference type="InterPro" id="IPR036852">
    <property type="entry name" value="Peptidase_S8/S53_dom_sf"/>
</dbReference>
<gene>
    <name evidence="11" type="ORF">DCAF_LOCUS6016</name>
</gene>
<evidence type="ECO:0000256" key="3">
    <source>
        <dbReference type="ARBA" id="ARBA00022670"/>
    </source>
</evidence>
<evidence type="ECO:0000256" key="5">
    <source>
        <dbReference type="ARBA" id="ARBA00022801"/>
    </source>
</evidence>
<keyword evidence="3" id="KW-0645">Protease</keyword>
<proteinExistence type="inferred from homology"/>
<dbReference type="Gene3D" id="3.40.50.200">
    <property type="entry name" value="Peptidase S8/S53 domain"/>
    <property type="match status" value="1"/>
</dbReference>
<evidence type="ECO:0000259" key="9">
    <source>
        <dbReference type="Pfam" id="PF05922"/>
    </source>
</evidence>
<dbReference type="InterPro" id="IPR041469">
    <property type="entry name" value="Subtilisin-like_FN3"/>
</dbReference>
<keyword evidence="12" id="KW-1185">Reference proteome</keyword>
<dbReference type="Pfam" id="PF05922">
    <property type="entry name" value="Inhibitor_I9"/>
    <property type="match status" value="1"/>
</dbReference>
<comment type="subcellular location">
    <subcellularLocation>
        <location evidence="1">Secreted</location>
    </subcellularLocation>
</comment>
<dbReference type="Pfam" id="PF02225">
    <property type="entry name" value="PA"/>
    <property type="match status" value="1"/>
</dbReference>
<dbReference type="Gene3D" id="2.60.40.2310">
    <property type="match status" value="1"/>
</dbReference>